<dbReference type="RefSeq" id="WP_067760326.1">
    <property type="nucleotide sequence ID" value="NZ_CP015772.1"/>
</dbReference>
<dbReference type="KEGG" id="nia:A8C56_20735"/>
<dbReference type="STRING" id="1176587.A8C56_20735"/>
<gene>
    <name evidence="1" type="ORF">A8C56_20735</name>
</gene>
<proteinExistence type="predicted"/>
<organism evidence="1 2">
    <name type="scientific">Niabella ginsenosidivorans</name>
    <dbReference type="NCBI Taxonomy" id="1176587"/>
    <lineage>
        <taxon>Bacteria</taxon>
        <taxon>Pseudomonadati</taxon>
        <taxon>Bacteroidota</taxon>
        <taxon>Chitinophagia</taxon>
        <taxon>Chitinophagales</taxon>
        <taxon>Chitinophagaceae</taxon>
        <taxon>Niabella</taxon>
    </lineage>
</organism>
<dbReference type="EMBL" id="CP015772">
    <property type="protein sequence ID" value="ANH83082.1"/>
    <property type="molecule type" value="Genomic_DNA"/>
</dbReference>
<dbReference type="AlphaFoldDB" id="A0A1A9I8T9"/>
<dbReference type="Proteomes" id="UP000077667">
    <property type="component" value="Chromosome"/>
</dbReference>
<sequence length="503" mass="59263">MTPIALLKLVNSLSGAEKRYFRLYAAFQEGAKEYVRLFELMTRSTVPDIRKLKQAFLKEAPEGTWENTCSYLGKTLLAALVTAKKEKDVFIELLQRIQEAKILKERSLEEEALKVIKKVHRKAVQYQLPWVEYYCQRYILNQYADNNFSELSEAALVKLQMNGKHILKGFHHIHDHYSLYELLKYRLIHGGKVISEEGRKKLNDLMLSETVLIASKSKSFTSQKLHLLFQSFFFTDIGDYTSALKSFYQLNALLEKNEDLLDKPPVDYLEALNGIIDSLRILHNKTEIRYYISKLKKLDRNTFPEYFRYLVRKTVALQEMAGYLLGEEWEAALHFLKTIPADIFHHYAMVDEEKQSALYFYAGLVHFKSRDFKKAHLLIREVMTQFKLPKQLMISRAIRLLNIITYYEKGELLHLEYEIRSYKRYFMQLRLLKTEKLLFRIIALTSVGSKRLRLMEPAAKKILTELQELTANRYEQQLLNYFDFTGWMKEQTNNLLQPVITGH</sequence>
<keyword evidence="2" id="KW-1185">Reference proteome</keyword>
<name>A0A1A9I8T9_9BACT</name>
<evidence type="ECO:0000313" key="1">
    <source>
        <dbReference type="EMBL" id="ANH83082.1"/>
    </source>
</evidence>
<evidence type="ECO:0000313" key="2">
    <source>
        <dbReference type="Proteomes" id="UP000077667"/>
    </source>
</evidence>
<protein>
    <submittedName>
        <fullName evidence="1">Uncharacterized protein</fullName>
    </submittedName>
</protein>
<accession>A0A1A9I8T9</accession>
<dbReference type="OrthoDB" id="714416at2"/>
<reference evidence="1 2" key="1">
    <citation type="submission" date="2016-05" db="EMBL/GenBank/DDBJ databases">
        <title>Niabella ginsenosidivorans BS26 whole genome sequencing.</title>
        <authorList>
            <person name="Im W.T."/>
            <person name="Siddiqi M.Z."/>
        </authorList>
    </citation>
    <scope>NUCLEOTIDE SEQUENCE [LARGE SCALE GENOMIC DNA]</scope>
    <source>
        <strain evidence="1 2">BS26</strain>
    </source>
</reference>